<dbReference type="Pfam" id="PF00781">
    <property type="entry name" value="DAGK_cat"/>
    <property type="match status" value="1"/>
</dbReference>
<sequence length="711" mass="78667">MHAAFGCRTSNRVHSNKAISFETFCTDAARFSTFPAPLDLPTVVAVGAASVPPGRAEWARKERSSGQGWVTLEVCAMSQHDSWWSSFLNGCSCDPSVHETDTSVLSIEKQKPSQGDDPETDEPAMLPIAAQEPEDKEPEEKGIEDKEEIVELVRPEMLEEWRRQTAMEYNRMITESRRMHAESFTRAGPANRYGELGELPAFKEGRHVPTLALINPMSGAAAGMDILQVARRCDYYKERFFNIIDVVKGQHRGGLLDVFRIELCKAKAEAQDIGMRPRLISGGGDGTGSFAIFMIFLALKADSSRAHEGLEDTGNGFIWTDEEMAESFPAIAQMPLGSANDFGNILGWGQKYPGDVMCGSGPCGAREAALYQLQRWISAVIDPKSRIVNFDVWGFMPPKGSDQCNFKLAELTGQRGRNPNRKIDGKHQVVLKQAGKPVPFFVCLYFSAGIGAYMTSRFQINRRKTPLRNRAEYVRQLLGIVLESNPPQLAGRLNGVTIDCEDRPYFPPRRHLANQGRKYREVGFYNINWQAHGLHGKDRAPLGSRLCGCCASRQPVTFNDGKIDMFRWKFASFFKNPGVTMQTDKKEDMLLTFSAGAGKGVFFQWDGESRFAFNPKGEDFQIFIRKVLNVPVVIGPWVNTGLTGNLDNGDPVSFSFCGRTPEEVAAVKRRALQAVSGHLDAELNASAEELQAAGMHSTGGGMTVGMLVVYS</sequence>
<reference evidence="3 4" key="1">
    <citation type="submission" date="2024-02" db="EMBL/GenBank/DDBJ databases">
        <authorList>
            <person name="Chen Y."/>
            <person name="Shah S."/>
            <person name="Dougan E. K."/>
            <person name="Thang M."/>
            <person name="Chan C."/>
        </authorList>
    </citation>
    <scope>NUCLEOTIDE SEQUENCE [LARGE SCALE GENOMIC DNA]</scope>
</reference>
<feature type="region of interest" description="Disordered" evidence="1">
    <location>
        <begin position="103"/>
        <end position="147"/>
    </location>
</feature>
<feature type="domain" description="DAGKc" evidence="2">
    <location>
        <begin position="205"/>
        <end position="351"/>
    </location>
</feature>
<gene>
    <name evidence="3" type="ORF">CCMP2556_LOCUS53175</name>
</gene>
<dbReference type="InterPro" id="IPR037607">
    <property type="entry name" value="DGK"/>
</dbReference>
<dbReference type="InterPro" id="IPR016064">
    <property type="entry name" value="NAD/diacylglycerol_kinase_sf"/>
</dbReference>
<name>A0ABP0SRT3_9DINO</name>
<evidence type="ECO:0000313" key="3">
    <source>
        <dbReference type="EMBL" id="CAK9115023.1"/>
    </source>
</evidence>
<dbReference type="Gene3D" id="3.40.50.10330">
    <property type="entry name" value="Probable inorganic polyphosphate/atp-NAD kinase, domain 1"/>
    <property type="match status" value="1"/>
</dbReference>
<dbReference type="InterPro" id="IPR001206">
    <property type="entry name" value="Diacylglycerol_kinase_cat_dom"/>
</dbReference>
<evidence type="ECO:0000313" key="4">
    <source>
        <dbReference type="Proteomes" id="UP001642484"/>
    </source>
</evidence>
<dbReference type="Proteomes" id="UP001642484">
    <property type="component" value="Unassembled WGS sequence"/>
</dbReference>
<keyword evidence="4" id="KW-1185">Reference proteome</keyword>
<evidence type="ECO:0000256" key="1">
    <source>
        <dbReference type="SAM" id="MobiDB-lite"/>
    </source>
</evidence>
<evidence type="ECO:0000259" key="2">
    <source>
        <dbReference type="PROSITE" id="PS50146"/>
    </source>
</evidence>
<organism evidence="3 4">
    <name type="scientific">Durusdinium trenchii</name>
    <dbReference type="NCBI Taxonomy" id="1381693"/>
    <lineage>
        <taxon>Eukaryota</taxon>
        <taxon>Sar</taxon>
        <taxon>Alveolata</taxon>
        <taxon>Dinophyceae</taxon>
        <taxon>Suessiales</taxon>
        <taxon>Symbiodiniaceae</taxon>
        <taxon>Durusdinium</taxon>
    </lineage>
</organism>
<dbReference type="InterPro" id="IPR017438">
    <property type="entry name" value="ATP-NAD_kinase_N"/>
</dbReference>
<dbReference type="SUPFAM" id="SSF111331">
    <property type="entry name" value="NAD kinase/diacylglycerol kinase-like"/>
    <property type="match status" value="1"/>
</dbReference>
<dbReference type="EMBL" id="CAXAMN010028073">
    <property type="protein sequence ID" value="CAK9115023.1"/>
    <property type="molecule type" value="Genomic_DNA"/>
</dbReference>
<comment type="caution">
    <text evidence="3">The sequence shown here is derived from an EMBL/GenBank/DDBJ whole genome shotgun (WGS) entry which is preliminary data.</text>
</comment>
<accession>A0ABP0SRT3</accession>
<feature type="compositionally biased region" description="Basic and acidic residues" evidence="1">
    <location>
        <begin position="138"/>
        <end position="147"/>
    </location>
</feature>
<proteinExistence type="predicted"/>
<dbReference type="PROSITE" id="PS50146">
    <property type="entry name" value="DAGK"/>
    <property type="match status" value="1"/>
</dbReference>
<protein>
    <recommendedName>
        <fullName evidence="2">DAGKc domain-containing protein</fullName>
    </recommendedName>
</protein>
<dbReference type="PANTHER" id="PTHR11255">
    <property type="entry name" value="DIACYLGLYCEROL KINASE"/>
    <property type="match status" value="1"/>
</dbReference>